<protein>
    <recommendedName>
        <fullName evidence="6 11">Glycogen synthase</fullName>
        <ecNumber evidence="5 11">2.4.1.21</ecNumber>
    </recommendedName>
    <alternativeName>
        <fullName evidence="10 11">Starch [bacterial glycogen] synthase</fullName>
    </alternativeName>
</protein>
<keyword evidence="7 11" id="KW-0328">Glycosyltransferase</keyword>
<evidence type="ECO:0000256" key="4">
    <source>
        <dbReference type="ARBA" id="ARBA00010281"/>
    </source>
</evidence>
<dbReference type="GO" id="GO:0004373">
    <property type="term" value="F:alpha-1,4-glucan glucosyltransferase (UDP-glucose donor) activity"/>
    <property type="evidence" value="ECO:0007669"/>
    <property type="project" value="InterPro"/>
</dbReference>
<proteinExistence type="inferred from homology"/>
<dbReference type="EMBL" id="AP012273">
    <property type="protein sequence ID" value="BAO45188.1"/>
    <property type="molecule type" value="Genomic_DNA"/>
</dbReference>
<gene>
    <name evidence="11 14" type="primary">glgA</name>
    <name evidence="14" type="ORF">TBH_C2277</name>
</gene>
<evidence type="ECO:0000256" key="7">
    <source>
        <dbReference type="ARBA" id="ARBA00022676"/>
    </source>
</evidence>
<dbReference type="InterPro" id="IPR001296">
    <property type="entry name" value="Glyco_trans_1"/>
</dbReference>
<organism evidence="14 15">
    <name type="scientific">Thiolapillus brandeum</name>
    <dbReference type="NCBI Taxonomy" id="1076588"/>
    <lineage>
        <taxon>Bacteria</taxon>
        <taxon>Pseudomonadati</taxon>
        <taxon>Pseudomonadota</taxon>
        <taxon>Gammaproteobacteria</taxon>
        <taxon>Chromatiales</taxon>
        <taxon>Sedimenticolaceae</taxon>
        <taxon>Thiolapillus</taxon>
    </lineage>
</organism>
<evidence type="ECO:0000256" key="2">
    <source>
        <dbReference type="ARBA" id="ARBA00002764"/>
    </source>
</evidence>
<keyword evidence="8 11" id="KW-0808">Transferase</keyword>
<dbReference type="Pfam" id="PF00534">
    <property type="entry name" value="Glycos_transf_1"/>
    <property type="match status" value="1"/>
</dbReference>
<dbReference type="EC" id="2.4.1.21" evidence="5 11"/>
<dbReference type="KEGG" id="tbn:TBH_C2277"/>
<dbReference type="OrthoDB" id="9808590at2"/>
<accession>A0A7U6JIW0</accession>
<evidence type="ECO:0000313" key="14">
    <source>
        <dbReference type="EMBL" id="BAO45188.1"/>
    </source>
</evidence>
<feature type="domain" description="Starch synthase catalytic" evidence="13">
    <location>
        <begin position="2"/>
        <end position="240"/>
    </location>
</feature>
<evidence type="ECO:0000259" key="13">
    <source>
        <dbReference type="Pfam" id="PF08323"/>
    </source>
</evidence>
<dbReference type="RefSeq" id="WP_041068553.1">
    <property type="nucleotide sequence ID" value="NZ_AP012273.1"/>
</dbReference>
<dbReference type="GO" id="GO:0005978">
    <property type="term" value="P:glycogen biosynthetic process"/>
    <property type="evidence" value="ECO:0007669"/>
    <property type="project" value="UniProtKB-UniRule"/>
</dbReference>
<evidence type="ECO:0000256" key="10">
    <source>
        <dbReference type="ARBA" id="ARBA00031722"/>
    </source>
</evidence>
<evidence type="ECO:0000256" key="3">
    <source>
        <dbReference type="ARBA" id="ARBA00004964"/>
    </source>
</evidence>
<dbReference type="NCBIfam" id="TIGR02095">
    <property type="entry name" value="glgA"/>
    <property type="match status" value="1"/>
</dbReference>
<dbReference type="InterPro" id="IPR011835">
    <property type="entry name" value="GS/SS"/>
</dbReference>
<feature type="binding site" evidence="11">
    <location>
        <position position="15"/>
    </location>
    <ligand>
        <name>ADP-alpha-D-glucose</name>
        <dbReference type="ChEBI" id="CHEBI:57498"/>
    </ligand>
</feature>
<evidence type="ECO:0000256" key="1">
    <source>
        <dbReference type="ARBA" id="ARBA00001478"/>
    </source>
</evidence>
<dbReference type="AlphaFoldDB" id="A0A7U6JIW0"/>
<dbReference type="PANTHER" id="PTHR45825:SF11">
    <property type="entry name" value="ALPHA AMYLASE DOMAIN-CONTAINING PROTEIN"/>
    <property type="match status" value="1"/>
</dbReference>
<keyword evidence="15" id="KW-1185">Reference proteome</keyword>
<comment type="catalytic activity">
    <reaction evidence="1 11">
        <text>[(1-&gt;4)-alpha-D-glucosyl](n) + ADP-alpha-D-glucose = [(1-&gt;4)-alpha-D-glucosyl](n+1) + ADP + H(+)</text>
        <dbReference type="Rhea" id="RHEA:18189"/>
        <dbReference type="Rhea" id="RHEA-COMP:9584"/>
        <dbReference type="Rhea" id="RHEA-COMP:9587"/>
        <dbReference type="ChEBI" id="CHEBI:15378"/>
        <dbReference type="ChEBI" id="CHEBI:15444"/>
        <dbReference type="ChEBI" id="CHEBI:57498"/>
        <dbReference type="ChEBI" id="CHEBI:456216"/>
        <dbReference type="EC" id="2.4.1.21"/>
    </reaction>
</comment>
<evidence type="ECO:0000256" key="6">
    <source>
        <dbReference type="ARBA" id="ARBA00019935"/>
    </source>
</evidence>
<dbReference type="UniPathway" id="UPA00164"/>
<evidence type="ECO:0000256" key="9">
    <source>
        <dbReference type="ARBA" id="ARBA00023056"/>
    </source>
</evidence>
<dbReference type="InterPro" id="IPR013534">
    <property type="entry name" value="Starch_synth_cat_dom"/>
</dbReference>
<name>A0A7U6JIW0_9GAMM</name>
<evidence type="ECO:0000256" key="11">
    <source>
        <dbReference type="HAMAP-Rule" id="MF_00484"/>
    </source>
</evidence>
<evidence type="ECO:0000259" key="12">
    <source>
        <dbReference type="Pfam" id="PF00534"/>
    </source>
</evidence>
<dbReference type="Pfam" id="PF08323">
    <property type="entry name" value="Glyco_transf_5"/>
    <property type="match status" value="1"/>
</dbReference>
<sequence length="488" mass="54525">MKILFAASEAYPLVKTGGLGDVIHALPRALQQQGQDVRVILPAYRLVLEQISDMRIAGWLRVQGASRIHDVRILETRDHHLGVPLLLVDAPDLFDRPGSPYVHPDGYNWHDNADRFSVFSRAVAQLASSSDILDWKPDVVHAHDWQTGLLPALLKLVPDAPASVYTIHNLSYSGVFSHEEFSHLHLPSEWWSAEALEFFGNFSMLKGGIVFADRVTTVSPTYAQEIQTPGFGYGFDGVLRAHAHKLSGILNGIDQDIWNPATDHYLPEHYSVKHRYLAGKRANKQKLLEQLGVDAGDKDLDSPLLGFIGRLVEQKGVDLILEVIPHILDNHNARFVILGSGEQHFENALRELAALYPQRLLLTLGYSEELAHRIEAGADIFLMPSRFEPCGLNQMYSLRYGTPPLVHHVGGLADTVTDANTENLKNDTATGFVFHEPNAATMLATLERALDLYHHPKPWHQLVRTAMSQDFGWTKSAAKYISLYEEIS</sequence>
<comment type="function">
    <text evidence="2 11">Synthesizes alpha-1,4-glucan chains using ADP-glucose.</text>
</comment>
<dbReference type="PANTHER" id="PTHR45825">
    <property type="entry name" value="GRANULE-BOUND STARCH SYNTHASE 1, CHLOROPLASTIC/AMYLOPLASTIC"/>
    <property type="match status" value="1"/>
</dbReference>
<dbReference type="HAMAP" id="MF_00484">
    <property type="entry name" value="Glycogen_synth"/>
    <property type="match status" value="1"/>
</dbReference>
<feature type="domain" description="Glycosyl transferase family 1" evidence="12">
    <location>
        <begin position="298"/>
        <end position="455"/>
    </location>
</feature>
<dbReference type="Gene3D" id="3.40.50.2000">
    <property type="entry name" value="Glycogen Phosphorylase B"/>
    <property type="match status" value="2"/>
</dbReference>
<comment type="pathway">
    <text evidence="3 11">Glycan biosynthesis; glycogen biosynthesis.</text>
</comment>
<comment type="similarity">
    <text evidence="4 11">Belongs to the glycosyltransferase 1 family. Bacterial/plant glycogen synthase subfamily.</text>
</comment>
<keyword evidence="9 11" id="KW-0320">Glycogen biosynthesis</keyword>
<dbReference type="SUPFAM" id="SSF53756">
    <property type="entry name" value="UDP-Glycosyltransferase/glycogen phosphorylase"/>
    <property type="match status" value="1"/>
</dbReference>
<reference evidence="14 15" key="1">
    <citation type="journal article" date="2014" name="PLoS ONE">
        <title>Physiological and genomic features of a novel sulfur-oxidizing gammaproteobacterium belonging to a previously uncultivated symbiotic lineage isolated from a hydrothermal vent.</title>
        <authorList>
            <person name="Nunoura T."/>
            <person name="Takaki Y."/>
            <person name="Kazama H."/>
            <person name="Kakuta J."/>
            <person name="Shimamura S."/>
            <person name="Makita H."/>
            <person name="Hirai M."/>
            <person name="Miyazaki M."/>
            <person name="Takai K."/>
        </authorList>
    </citation>
    <scope>NUCLEOTIDE SEQUENCE [LARGE SCALE GENOMIC DNA]</scope>
    <source>
        <strain evidence="14 15">Hiromi1</strain>
    </source>
</reference>
<evidence type="ECO:0000256" key="8">
    <source>
        <dbReference type="ARBA" id="ARBA00022679"/>
    </source>
</evidence>
<dbReference type="Proteomes" id="UP000031631">
    <property type="component" value="Chromosome"/>
</dbReference>
<evidence type="ECO:0000313" key="15">
    <source>
        <dbReference type="Proteomes" id="UP000031631"/>
    </source>
</evidence>
<dbReference type="GO" id="GO:0009011">
    <property type="term" value="F:alpha-1,4-glucan glucosyltransferase (ADP-glucose donor) activity"/>
    <property type="evidence" value="ECO:0007669"/>
    <property type="project" value="UniProtKB-UniRule"/>
</dbReference>
<dbReference type="NCBIfam" id="NF001899">
    <property type="entry name" value="PRK00654.1-2"/>
    <property type="match status" value="1"/>
</dbReference>
<dbReference type="CDD" id="cd03791">
    <property type="entry name" value="GT5_Glycogen_synthase_DULL1-like"/>
    <property type="match status" value="1"/>
</dbReference>
<evidence type="ECO:0000256" key="5">
    <source>
        <dbReference type="ARBA" id="ARBA00012588"/>
    </source>
</evidence>